<proteinExistence type="predicted"/>
<dbReference type="EMBL" id="CP026952">
    <property type="protein sequence ID" value="AWB91673.1"/>
    <property type="molecule type" value="Genomic_DNA"/>
</dbReference>
<dbReference type="SUPFAM" id="SSF52833">
    <property type="entry name" value="Thioredoxin-like"/>
    <property type="match status" value="1"/>
</dbReference>
<dbReference type="InterPro" id="IPR036249">
    <property type="entry name" value="Thioredoxin-like_sf"/>
</dbReference>
<keyword evidence="2" id="KW-1185">Reference proteome</keyword>
<accession>A0A2S0WK09</accession>
<dbReference type="RefSeq" id="WP_108577319.1">
    <property type="nucleotide sequence ID" value="NZ_CP026952.1"/>
</dbReference>
<protein>
    <submittedName>
        <fullName evidence="1">Disulfide bond formation protein DsbA</fullName>
    </submittedName>
</protein>
<name>A0A2S0WK09_9ACTN</name>
<organism evidence="1 2">
    <name type="scientific">Aeromicrobium chenweiae</name>
    <dbReference type="NCBI Taxonomy" id="2079793"/>
    <lineage>
        <taxon>Bacteria</taxon>
        <taxon>Bacillati</taxon>
        <taxon>Actinomycetota</taxon>
        <taxon>Actinomycetes</taxon>
        <taxon>Propionibacteriales</taxon>
        <taxon>Nocardioidaceae</taxon>
        <taxon>Aeromicrobium</taxon>
    </lineage>
</organism>
<dbReference type="OrthoDB" id="4125991at2"/>
<evidence type="ECO:0000313" key="2">
    <source>
        <dbReference type="Proteomes" id="UP000244384"/>
    </source>
</evidence>
<gene>
    <name evidence="1" type="ORF">C3E78_05290</name>
</gene>
<evidence type="ECO:0000313" key="1">
    <source>
        <dbReference type="EMBL" id="AWB91673.1"/>
    </source>
</evidence>
<dbReference type="KEGG" id="aez:C3E78_05290"/>
<accession>A0A5F2F056</accession>
<dbReference type="AlphaFoldDB" id="A0A2S0WK09"/>
<dbReference type="InterPro" id="IPR053977">
    <property type="entry name" value="Rv2466c-like"/>
</dbReference>
<dbReference type="Proteomes" id="UP000244384">
    <property type="component" value="Chromosome"/>
</dbReference>
<dbReference type="Gene3D" id="3.40.30.10">
    <property type="entry name" value="Glutaredoxin"/>
    <property type="match status" value="1"/>
</dbReference>
<dbReference type="Pfam" id="PF22234">
    <property type="entry name" value="Rv2466c-like"/>
    <property type="match status" value="1"/>
</dbReference>
<sequence length="213" mass="23483">MTSTDTAAAPTETDLENVDFWFDPLCPFAWITSRWMLEVEKVRPVHTTFHVMSLSVLNSDKDVPEDYKEMIERGWGPVRIAIAVEQQHGTEALRPFYTAIGTLRHNQGREFDQEMYVEALTEAGLPTELAAAADDTSLDDAVRASHQDGIERVGEEVGTPVIALGGVSFFGPVLQSIPKGETAGTVFDGARALASFPDFFELKRSRSGELSFD</sequence>
<reference evidence="2" key="1">
    <citation type="submission" date="2018-01" db="EMBL/GenBank/DDBJ databases">
        <authorList>
            <person name="Li J."/>
        </authorList>
    </citation>
    <scope>NUCLEOTIDE SEQUENCE [LARGE SCALE GENOMIC DNA]</scope>
    <source>
        <strain evidence="2">592</strain>
    </source>
</reference>